<dbReference type="PANTHER" id="PTHR33171:SF17">
    <property type="entry name" value="LARA-LIKE N-TERMINAL DOMAIN-CONTAINING PROTEIN"/>
    <property type="match status" value="1"/>
</dbReference>
<reference evidence="3 4" key="1">
    <citation type="submission" date="2019-01" db="EMBL/GenBank/DDBJ databases">
        <title>Geovibrio thiophilus DSM 11263, complete genome.</title>
        <authorList>
            <person name="Spring S."/>
            <person name="Bunk B."/>
            <person name="Sproer C."/>
        </authorList>
    </citation>
    <scope>NUCLEOTIDE SEQUENCE [LARGE SCALE GENOMIC DNA]</scope>
    <source>
        <strain evidence="3 4">DSM 11263</strain>
    </source>
</reference>
<dbReference type="PANTHER" id="PTHR33171">
    <property type="entry name" value="LAR_N DOMAIN-CONTAINING PROTEIN"/>
    <property type="match status" value="1"/>
</dbReference>
<dbReference type="Proteomes" id="UP000287502">
    <property type="component" value="Chromosome"/>
</dbReference>
<dbReference type="InterPro" id="IPR018657">
    <property type="entry name" value="LarA-like_N"/>
</dbReference>
<dbReference type="InterPro" id="IPR043166">
    <property type="entry name" value="LarA-like_C"/>
</dbReference>
<feature type="domain" description="LarA-like N-terminal" evidence="1">
    <location>
        <begin position="48"/>
        <end position="210"/>
    </location>
</feature>
<dbReference type="NCBIfam" id="NF033504">
    <property type="entry name" value="Ni_dep_LarA"/>
    <property type="match status" value="1"/>
</dbReference>
<dbReference type="EMBL" id="CP035108">
    <property type="protein sequence ID" value="QAR32066.1"/>
    <property type="molecule type" value="Genomic_DNA"/>
</dbReference>
<feature type="domain" description="Lactate racemase C-terminal" evidence="2">
    <location>
        <begin position="295"/>
        <end position="361"/>
    </location>
</feature>
<gene>
    <name evidence="3" type="primary">larA</name>
    <name evidence="3" type="ORF">EP073_01200</name>
</gene>
<proteinExistence type="predicted"/>
<dbReference type="GO" id="GO:0050043">
    <property type="term" value="F:lactate racemase activity"/>
    <property type="evidence" value="ECO:0007669"/>
    <property type="project" value="InterPro"/>
</dbReference>
<dbReference type="OrthoDB" id="9770545at2"/>
<name>A0A3R5XW40_9BACT</name>
<dbReference type="AlphaFoldDB" id="A0A3R5XW40"/>
<dbReference type="Pfam" id="PF09861">
    <property type="entry name" value="Lar_N"/>
    <property type="match status" value="1"/>
</dbReference>
<evidence type="ECO:0000259" key="1">
    <source>
        <dbReference type="Pfam" id="PF09861"/>
    </source>
</evidence>
<dbReference type="InterPro" id="IPR048068">
    <property type="entry name" value="LarA-like"/>
</dbReference>
<dbReference type="KEGG" id="gtl:EP073_01200"/>
<evidence type="ECO:0000313" key="4">
    <source>
        <dbReference type="Proteomes" id="UP000287502"/>
    </source>
</evidence>
<evidence type="ECO:0000259" key="2">
    <source>
        <dbReference type="Pfam" id="PF21113"/>
    </source>
</evidence>
<dbReference type="Gene3D" id="3.40.50.11440">
    <property type="match status" value="1"/>
</dbReference>
<protein>
    <submittedName>
        <fullName evidence="3">Nickel-dependent lactate racemase</fullName>
    </submittedName>
</protein>
<dbReference type="InterPro" id="IPR048520">
    <property type="entry name" value="LarA_C"/>
</dbReference>
<keyword evidence="4" id="KW-1185">Reference proteome</keyword>
<organism evidence="3 4">
    <name type="scientific">Geovibrio thiophilus</name>
    <dbReference type="NCBI Taxonomy" id="139438"/>
    <lineage>
        <taxon>Bacteria</taxon>
        <taxon>Pseudomonadati</taxon>
        <taxon>Deferribacterota</taxon>
        <taxon>Deferribacteres</taxon>
        <taxon>Deferribacterales</taxon>
        <taxon>Geovibrionaceae</taxon>
        <taxon>Geovibrio</taxon>
    </lineage>
</organism>
<dbReference type="Gene3D" id="3.90.226.30">
    <property type="match status" value="1"/>
</dbReference>
<accession>A0A3R5XW40</accession>
<dbReference type="InterPro" id="IPR047926">
    <property type="entry name" value="Ni_dep_LarA"/>
</dbReference>
<dbReference type="Pfam" id="PF21113">
    <property type="entry name" value="LarA_C"/>
    <property type="match status" value="1"/>
</dbReference>
<evidence type="ECO:0000313" key="3">
    <source>
        <dbReference type="EMBL" id="QAR32066.1"/>
    </source>
</evidence>
<dbReference type="RefSeq" id="WP_128465353.1">
    <property type="nucleotide sequence ID" value="NZ_CP035108.1"/>
</dbReference>
<sequence>MKDSNAPCQKSADKLNIAFGEKTLEIETGFPVDVLGAFADYAPLSDYGIQEALDQCVYSESYSACAERAEKILFILPDITRKSGMERFFPSMLAEAEKHGKEVSIIFAVGTHRAVTEDEKKRILGGEIYSKYKDRLFDHDCENLEAHAFYGITKSKTPIFINKIYLEHDLIVPIGSVSHHYFAGYGGGRKLIFPGIAAKKSILRNHMLALDVSGGGRHPLAKAGELNHNPVHRDIVDALMISRSGRNFFSVNTVLDEQGRILDMVCGDLFMAHHKACEILDSRFRITLDKKYKSLIVSCGGFPKDINMVQAQKSLDRAASAAEEGADIFLFAECADGYGNSYFRDFFDLPSSKAMLESLLADYQINRQTAFNLRTLTERFNVRLYGSLSEEDCARMGFQKLNAPEDMLRLLKPETAFIPSAYSFLFG</sequence>